<dbReference type="RefSeq" id="WP_067300980.1">
    <property type="nucleotide sequence ID" value="NZ_LZJY01000018.1"/>
</dbReference>
<dbReference type="InterPro" id="IPR016162">
    <property type="entry name" value="Ald_DH_N"/>
</dbReference>
<feature type="domain" description="Aldehyde dehydrogenase" evidence="2">
    <location>
        <begin position="162"/>
        <end position="378"/>
    </location>
</feature>
<gene>
    <name evidence="3" type="ORF">A5679_07175</name>
</gene>
<accession>A0A1A2WBS2</accession>
<dbReference type="GO" id="GO:0016620">
    <property type="term" value="F:oxidoreductase activity, acting on the aldehyde or oxo group of donors, NAD or NADP as acceptor"/>
    <property type="evidence" value="ECO:0007669"/>
    <property type="project" value="InterPro"/>
</dbReference>
<dbReference type="Gene3D" id="3.40.309.10">
    <property type="entry name" value="Aldehyde Dehydrogenase, Chain A, domain 2"/>
    <property type="match status" value="1"/>
</dbReference>
<dbReference type="Pfam" id="PF00171">
    <property type="entry name" value="Aldedh"/>
    <property type="match status" value="1"/>
</dbReference>
<protein>
    <submittedName>
        <fullName evidence="3">Aldehyde dehydrogenase</fullName>
    </submittedName>
</protein>
<keyword evidence="1" id="KW-0560">Oxidoreductase</keyword>
<proteinExistence type="predicted"/>
<dbReference type="Proteomes" id="UP000092207">
    <property type="component" value="Unassembled WGS sequence"/>
</dbReference>
<dbReference type="AlphaFoldDB" id="A0A1A2WBS2"/>
<dbReference type="InterPro" id="IPR016163">
    <property type="entry name" value="Ald_DH_C"/>
</dbReference>
<organism evidence="3 4">
    <name type="scientific">Mycobacterium scrofulaceum</name>
    <dbReference type="NCBI Taxonomy" id="1783"/>
    <lineage>
        <taxon>Bacteria</taxon>
        <taxon>Bacillati</taxon>
        <taxon>Actinomycetota</taxon>
        <taxon>Actinomycetes</taxon>
        <taxon>Mycobacteriales</taxon>
        <taxon>Mycobacteriaceae</taxon>
        <taxon>Mycobacterium</taxon>
    </lineage>
</organism>
<evidence type="ECO:0000313" key="3">
    <source>
        <dbReference type="EMBL" id="OBI10341.1"/>
    </source>
</evidence>
<dbReference type="InterPro" id="IPR015590">
    <property type="entry name" value="Aldehyde_DH_dom"/>
</dbReference>
<dbReference type="SUPFAM" id="SSF53720">
    <property type="entry name" value="ALDH-like"/>
    <property type="match status" value="1"/>
</dbReference>
<evidence type="ECO:0000313" key="4">
    <source>
        <dbReference type="Proteomes" id="UP000092207"/>
    </source>
</evidence>
<comment type="caution">
    <text evidence="3">The sequence shown here is derived from an EMBL/GenBank/DDBJ whole genome shotgun (WGS) entry which is preliminary data.</text>
</comment>
<sequence length="456" mass="47732">MVAIDALGPDGEYRTRRREVITSTAGSAVAELSLVPPLYVTRTLAAQRNATPLPVGPRATALSDAAEIFTGAVIAGLDFEAYVGLASRISGLPIAVTRAGARGVADAVGGAFDAVRAARPVGAALDWREERIRRGGAVWARRGEVFAVHAAGNGPGVHGLWPQALALGYRVAVRPSRREPLTAHRLVHALRQAGFRPEDAVYLPTDHAGTDGIIRSADLAMVYGGQDVVDKYAADPAVIVNGPGRAKILITADHDWRDHIDVIVDSISNLGGMACVNTTAVLCEGDPAPLAAAIARRLAELEPLPPDDERAILPTQPLDQARALADYLAAKAAGSTPVLGADQVVADLGDGHAALRPAVHLLAEPVADTLNVELPFPCVWVAPWSPGAGLEPLRRSLVVTAITGDQRLVDELLAEPTVGNVYVGPHPTWYAAPGIPHDGFLADALMRNKGFVADGP</sequence>
<dbReference type="InterPro" id="IPR016161">
    <property type="entry name" value="Ald_DH/histidinol_DH"/>
</dbReference>
<evidence type="ECO:0000256" key="1">
    <source>
        <dbReference type="ARBA" id="ARBA00023002"/>
    </source>
</evidence>
<dbReference type="Gene3D" id="3.40.605.10">
    <property type="entry name" value="Aldehyde Dehydrogenase, Chain A, domain 1"/>
    <property type="match status" value="1"/>
</dbReference>
<reference evidence="3 4" key="1">
    <citation type="submission" date="2016-06" db="EMBL/GenBank/DDBJ databases">
        <authorList>
            <person name="Kjaerup R.B."/>
            <person name="Dalgaard T.S."/>
            <person name="Juul-Madsen H.R."/>
        </authorList>
    </citation>
    <scope>NUCLEOTIDE SEQUENCE [LARGE SCALE GENOMIC DNA]</scope>
    <source>
        <strain evidence="3 4">E2838</strain>
    </source>
</reference>
<name>A0A1A2WBS2_MYCSC</name>
<evidence type="ECO:0000259" key="2">
    <source>
        <dbReference type="Pfam" id="PF00171"/>
    </source>
</evidence>
<dbReference type="EMBL" id="LZJY01000018">
    <property type="protein sequence ID" value="OBI10341.1"/>
    <property type="molecule type" value="Genomic_DNA"/>
</dbReference>